<organism evidence="1 2">
    <name type="scientific">Belliella aquatica</name>
    <dbReference type="NCBI Taxonomy" id="1323734"/>
    <lineage>
        <taxon>Bacteria</taxon>
        <taxon>Pseudomonadati</taxon>
        <taxon>Bacteroidota</taxon>
        <taxon>Cytophagia</taxon>
        <taxon>Cytophagales</taxon>
        <taxon>Cyclobacteriaceae</taxon>
        <taxon>Belliella</taxon>
    </lineage>
</organism>
<sequence length="99" mass="10804">MRIPLVDLHPVTQECQIVVSVGEVFDSNCSGIITIMIINANGLGNNIIQSKEVGNLTHATKTVLFEETPKINGIFPVVATLVLESNESKSDQTEFIEFC</sequence>
<evidence type="ECO:0000313" key="1">
    <source>
        <dbReference type="EMBL" id="GGC53183.1"/>
    </source>
</evidence>
<dbReference type="RefSeq" id="WP_188444362.1">
    <property type="nucleotide sequence ID" value="NZ_BMFD01000020.1"/>
</dbReference>
<keyword evidence="2" id="KW-1185">Reference proteome</keyword>
<reference evidence="2" key="1">
    <citation type="journal article" date="2019" name="Int. J. Syst. Evol. Microbiol.">
        <title>The Global Catalogue of Microorganisms (GCM) 10K type strain sequencing project: providing services to taxonomists for standard genome sequencing and annotation.</title>
        <authorList>
            <consortium name="The Broad Institute Genomics Platform"/>
            <consortium name="The Broad Institute Genome Sequencing Center for Infectious Disease"/>
            <person name="Wu L."/>
            <person name="Ma J."/>
        </authorList>
    </citation>
    <scope>NUCLEOTIDE SEQUENCE [LARGE SCALE GENOMIC DNA]</scope>
    <source>
        <strain evidence="2">CGMCC 1.12479</strain>
    </source>
</reference>
<comment type="caution">
    <text evidence="1">The sequence shown here is derived from an EMBL/GenBank/DDBJ whole genome shotgun (WGS) entry which is preliminary data.</text>
</comment>
<accession>A0ABQ1N4U3</accession>
<evidence type="ECO:0000313" key="2">
    <source>
        <dbReference type="Proteomes" id="UP000635885"/>
    </source>
</evidence>
<gene>
    <name evidence="1" type="ORF">GCM10010993_34550</name>
</gene>
<name>A0ABQ1N4U3_9BACT</name>
<protein>
    <submittedName>
        <fullName evidence="1">Uncharacterized protein</fullName>
    </submittedName>
</protein>
<proteinExistence type="predicted"/>
<dbReference type="EMBL" id="BMFD01000020">
    <property type="protein sequence ID" value="GGC53183.1"/>
    <property type="molecule type" value="Genomic_DNA"/>
</dbReference>
<dbReference type="Proteomes" id="UP000635885">
    <property type="component" value="Unassembled WGS sequence"/>
</dbReference>